<feature type="region of interest" description="Disordered" evidence="1">
    <location>
        <begin position="1"/>
        <end position="84"/>
    </location>
</feature>
<dbReference type="Proteomes" id="UP000694844">
    <property type="component" value="Chromosome 1"/>
</dbReference>
<feature type="compositionally biased region" description="Low complexity" evidence="1">
    <location>
        <begin position="66"/>
        <end position="80"/>
    </location>
</feature>
<sequence>MASQFDSLLDFGDSSTADSKSTSNQMTDDFDPFGSPSPLDSKGGSGMDLMGEFNFDAQFNSTQNASSNGHGVSVNSSSDSLNPLYALSMQQDNMGDTEPVNPLYDMNSAPEVQKGDLMMSSGSSNPMYDFLSSEGTNGHADSNDLLGLDSSNQVNGSIEKNTNANQSEDFAGLDQNGGETIEDFDPFGGTSETAPVVDEFSSKNEAIEDFEQESGSGEQEGGSSTSGELLVDSDVSNTPLVPEEDLQGETAEPQESEDLLGGAMEPQVVTEEKGMDDPVEEAVEKEEQLLVEAEELYEEEPPKTENGDQSESLMDQEKPESEEGLGEFTQSEETTEQNNAPEEDQGIMDIQQEEPVEVQQIEDGVPPPEPQPEEKLEEPAAVEEISQPEVQVEEEAEAEENMSSKDPLQSDSRVQPLVEELAITRSPSSSEGEIEGEVEQVNSWLFPDNVHM</sequence>
<keyword evidence="2" id="KW-1185">Reference proteome</keyword>
<feature type="compositionally biased region" description="Polar residues" evidence="1">
    <location>
        <begin position="153"/>
        <end position="168"/>
    </location>
</feature>
<feature type="compositionally biased region" description="Low complexity" evidence="1">
    <location>
        <begin position="213"/>
        <end position="228"/>
    </location>
</feature>
<feature type="compositionally biased region" description="Acidic residues" evidence="1">
    <location>
        <begin position="341"/>
        <end position="356"/>
    </location>
</feature>
<organism evidence="2 3">
    <name type="scientific">Crassostrea virginica</name>
    <name type="common">Eastern oyster</name>
    <dbReference type="NCBI Taxonomy" id="6565"/>
    <lineage>
        <taxon>Eukaryota</taxon>
        <taxon>Metazoa</taxon>
        <taxon>Spiralia</taxon>
        <taxon>Lophotrochozoa</taxon>
        <taxon>Mollusca</taxon>
        <taxon>Bivalvia</taxon>
        <taxon>Autobranchia</taxon>
        <taxon>Pteriomorphia</taxon>
        <taxon>Ostreida</taxon>
        <taxon>Ostreoidea</taxon>
        <taxon>Ostreidae</taxon>
        <taxon>Crassostrea</taxon>
    </lineage>
</organism>
<dbReference type="KEGG" id="cvn:111126441"/>
<protein>
    <submittedName>
        <fullName evidence="3">Neurofilament medium polypeptide-like</fullName>
    </submittedName>
</protein>
<accession>A0A8B8DGX3</accession>
<dbReference type="GeneID" id="111126441"/>
<feature type="compositionally biased region" description="Acidic residues" evidence="1">
    <location>
        <begin position="391"/>
        <end position="400"/>
    </location>
</feature>
<dbReference type="AlphaFoldDB" id="A0A8B8DGX3"/>
<reference evidence="3" key="2">
    <citation type="submission" date="2025-08" db="UniProtKB">
        <authorList>
            <consortium name="RefSeq"/>
        </authorList>
    </citation>
    <scope>IDENTIFICATION</scope>
    <source>
        <tissue evidence="3">Whole sample</tissue>
    </source>
</reference>
<gene>
    <name evidence="3" type="primary">LOC111126441</name>
</gene>
<dbReference type="RefSeq" id="XP_022326809.1">
    <property type="nucleotide sequence ID" value="XM_022471101.1"/>
</dbReference>
<proteinExistence type="predicted"/>
<feature type="compositionally biased region" description="Acidic residues" evidence="1">
    <location>
        <begin position="242"/>
        <end position="258"/>
    </location>
</feature>
<evidence type="ECO:0000256" key="1">
    <source>
        <dbReference type="SAM" id="MobiDB-lite"/>
    </source>
</evidence>
<feature type="compositionally biased region" description="Polar residues" evidence="1">
    <location>
        <begin position="404"/>
        <end position="413"/>
    </location>
</feature>
<feature type="compositionally biased region" description="Polar residues" evidence="1">
    <location>
        <begin position="328"/>
        <end position="340"/>
    </location>
</feature>
<evidence type="ECO:0000313" key="3">
    <source>
        <dbReference type="RefSeq" id="XP_022326809.1"/>
    </source>
</evidence>
<feature type="compositionally biased region" description="Polar residues" evidence="1">
    <location>
        <begin position="13"/>
        <end position="27"/>
    </location>
</feature>
<reference evidence="2" key="1">
    <citation type="submission" date="2024-06" db="UniProtKB">
        <authorList>
            <consortium name="RefSeq"/>
        </authorList>
    </citation>
    <scope>NUCLEOTIDE SEQUENCE [LARGE SCALE GENOMIC DNA]</scope>
</reference>
<evidence type="ECO:0000313" key="2">
    <source>
        <dbReference type="Proteomes" id="UP000694844"/>
    </source>
</evidence>
<feature type="region of interest" description="Disordered" evidence="1">
    <location>
        <begin position="153"/>
        <end position="413"/>
    </location>
</feature>
<name>A0A8B8DGX3_CRAVI</name>